<dbReference type="HOGENOM" id="CLU_185497_0_0_1"/>
<dbReference type="RefSeq" id="XP_007323232.1">
    <property type="nucleotide sequence ID" value="XM_007323170.1"/>
</dbReference>
<protein>
    <submittedName>
        <fullName evidence="2">Uncharacterized protein</fullName>
    </submittedName>
</protein>
<dbReference type="Proteomes" id="UP000008064">
    <property type="component" value="Unassembled WGS sequence"/>
</dbReference>
<keyword evidence="1" id="KW-0732">Signal</keyword>
<sequence length="94" mass="10659">MKGMLYLLYLCTNGLLRLVITYNQNISIMDDGGFPFKLAIPRFLVSHLPSFQAVKLSSINFQDTSYKLLVGIMTRIMRLVPTRPLPNLAMSHAK</sequence>
<evidence type="ECO:0000313" key="2">
    <source>
        <dbReference type="EMBL" id="EGO19797.1"/>
    </source>
</evidence>
<dbReference type="KEGG" id="sla:SERLADRAFT_478096"/>
<reference evidence="2" key="1">
    <citation type="submission" date="2011-04" db="EMBL/GenBank/DDBJ databases">
        <title>Evolution of plant cell wall degrading machinery underlies the functional diversity of forest fungi.</title>
        <authorList>
            <consortium name="US DOE Joint Genome Institute (JGI-PGF)"/>
            <person name="Eastwood D.C."/>
            <person name="Floudas D."/>
            <person name="Binder M."/>
            <person name="Majcherczyk A."/>
            <person name="Schneider P."/>
            <person name="Aerts A."/>
            <person name="Asiegbu F.O."/>
            <person name="Baker S.E."/>
            <person name="Barry K."/>
            <person name="Bendiksby M."/>
            <person name="Blumentritt M."/>
            <person name="Coutinho P.M."/>
            <person name="Cullen D."/>
            <person name="Cullen D."/>
            <person name="Gathman A."/>
            <person name="Goodell B."/>
            <person name="Henrissat B."/>
            <person name="Ihrmark K."/>
            <person name="Kauserud H."/>
            <person name="Kohler A."/>
            <person name="LaButti K."/>
            <person name="Lapidus A."/>
            <person name="Lavin J.L."/>
            <person name="Lee Y.-H."/>
            <person name="Lindquist E."/>
            <person name="Lilly W."/>
            <person name="Lucas S."/>
            <person name="Morin E."/>
            <person name="Murat C."/>
            <person name="Oguiza J.A."/>
            <person name="Park J."/>
            <person name="Pisabarro A.G."/>
            <person name="Riley R."/>
            <person name="Rosling A."/>
            <person name="Salamov A."/>
            <person name="Schmidt O."/>
            <person name="Schmutz J."/>
            <person name="Skrede I."/>
            <person name="Stenlid J."/>
            <person name="Wiebenga A."/>
            <person name="Xie X."/>
            <person name="Kues U."/>
            <person name="Hibbett D.S."/>
            <person name="Hoffmeister D."/>
            <person name="Hogberg N."/>
            <person name="Martin F."/>
            <person name="Grigoriev I.V."/>
            <person name="Watkinson S.C."/>
        </authorList>
    </citation>
    <scope>NUCLEOTIDE SEQUENCE</scope>
    <source>
        <strain evidence="2">S7.9</strain>
    </source>
</reference>
<organism>
    <name type="scientific">Serpula lacrymans var. lacrymans (strain S7.9)</name>
    <name type="common">Dry rot fungus</name>
    <dbReference type="NCBI Taxonomy" id="578457"/>
    <lineage>
        <taxon>Eukaryota</taxon>
        <taxon>Fungi</taxon>
        <taxon>Dikarya</taxon>
        <taxon>Basidiomycota</taxon>
        <taxon>Agaricomycotina</taxon>
        <taxon>Agaricomycetes</taxon>
        <taxon>Agaricomycetidae</taxon>
        <taxon>Boletales</taxon>
        <taxon>Coniophorineae</taxon>
        <taxon>Serpulaceae</taxon>
        <taxon>Serpula</taxon>
    </lineage>
</organism>
<dbReference type="AlphaFoldDB" id="F8PAF8"/>
<evidence type="ECO:0000256" key="1">
    <source>
        <dbReference type="SAM" id="SignalP"/>
    </source>
</evidence>
<feature type="signal peptide" evidence="1">
    <location>
        <begin position="1"/>
        <end position="21"/>
    </location>
</feature>
<gene>
    <name evidence="2" type="ORF">SERLADRAFT_478096</name>
</gene>
<dbReference type="EMBL" id="GL945442">
    <property type="protein sequence ID" value="EGO19797.1"/>
    <property type="molecule type" value="Genomic_DNA"/>
</dbReference>
<dbReference type="GeneID" id="18821118"/>
<proteinExistence type="predicted"/>
<accession>F8PAF8</accession>
<feature type="chain" id="PRO_5003376661" evidence="1">
    <location>
        <begin position="22"/>
        <end position="94"/>
    </location>
</feature>
<name>F8PAF8_SERL9</name>